<feature type="transmembrane region" description="Helical" evidence="3">
    <location>
        <begin position="547"/>
        <end position="568"/>
    </location>
</feature>
<evidence type="ECO:0000256" key="1">
    <source>
        <dbReference type="SAM" id="Coils"/>
    </source>
</evidence>
<dbReference type="Proteomes" id="UP000053342">
    <property type="component" value="Unassembled WGS sequence"/>
</dbReference>
<keyword evidence="1" id="KW-0175">Coiled coil</keyword>
<gene>
    <name evidence="5" type="ORF">PV06_07163</name>
</gene>
<feature type="compositionally biased region" description="Low complexity" evidence="2">
    <location>
        <begin position="339"/>
        <end position="348"/>
    </location>
</feature>
<feature type="compositionally biased region" description="Basic and acidic residues" evidence="2">
    <location>
        <begin position="381"/>
        <end position="390"/>
    </location>
</feature>
<evidence type="ECO:0000256" key="4">
    <source>
        <dbReference type="SAM" id="SignalP"/>
    </source>
</evidence>
<reference evidence="5 6" key="1">
    <citation type="submission" date="2015-01" db="EMBL/GenBank/DDBJ databases">
        <title>The Genome Sequence of Exophiala oligosperma CBS72588.</title>
        <authorList>
            <consortium name="The Broad Institute Genomics Platform"/>
            <person name="Cuomo C."/>
            <person name="de Hoog S."/>
            <person name="Gorbushina A."/>
            <person name="Stielow B."/>
            <person name="Teixiera M."/>
            <person name="Abouelleil A."/>
            <person name="Chapman S.B."/>
            <person name="Priest M."/>
            <person name="Young S.K."/>
            <person name="Wortman J."/>
            <person name="Nusbaum C."/>
            <person name="Birren B."/>
        </authorList>
    </citation>
    <scope>NUCLEOTIDE SEQUENCE [LARGE SCALE GENOMIC DNA]</scope>
    <source>
        <strain evidence="5 6">CBS 72588</strain>
    </source>
</reference>
<feature type="coiled-coil region" evidence="1">
    <location>
        <begin position="579"/>
        <end position="639"/>
    </location>
</feature>
<sequence length="754" mass="83092">MKASSIKGVTLFIFLVTAALRPPPPSIASTAPKTIETVAGTTGPNHISIHFRAPCQGCFIGTDDGLELTLEIDSAEEECSSAPPRLNGLPLVLPKGNNVGHGQISFKSKASNGLGEKEIHASWQSTCLKGQASIVSVRFDDIVGHNHVQNTSGFTTSFRQKGRPTVLRLEDKPVDRLSLDDICDDWLLPNDQMLSVIPVMNDDNMSLDELLQLESDKLQGLGEEMANLHDQMRKAEGKVLSILKQDFKACSSIKCLWQTALKKLPAIKKFVAAHFSHHKHHRDGCKQYESQTACSTHAGDQDSPDTKDAPDAVPSIQHGQFEGEQPVVTSAAATTRSLPTPTAATEAATESHDQDNSNPPQPSAEGSHVEHEPQTQPPSEEAEHKPDSHHGSPFAWPGGHGPPHHPPWFNPGDKDHPHPPPWFDPDHKGHHPHPPWFDPDDKNHPHPPPWFHGGDKDHPHHPPWLGDKDHPNPPFDGPPPFPGRPPFAGPPRPHFRPPHGPPPGWHGPPPWAFGPHGGPGGRPSEASTTSQPGFLSPSGQHSFEYKLGLAVLALLLLVIVSGLLFKLIRAKTLRYRDPRRRAERAARREERRTKKLYRKAACKHKFLSWWKRSTSTNDYEEKRQMILEQEGVLEEAMRQEIQDLQITSDFLRDVIRAEEGRATYSRNHAHRRAFTPAELEAGVGSSRLSEVPPSYSAPPPRYEEELAGEIAVVDGFTYTPSATDCTSESSVVDCSPRLSFETGRSTILTKDARG</sequence>
<feature type="compositionally biased region" description="Polar residues" evidence="2">
    <location>
        <begin position="327"/>
        <end position="338"/>
    </location>
</feature>
<feature type="signal peptide" evidence="4">
    <location>
        <begin position="1"/>
        <end position="19"/>
    </location>
</feature>
<feature type="region of interest" description="Disordered" evidence="2">
    <location>
        <begin position="295"/>
        <end position="535"/>
    </location>
</feature>
<dbReference type="OrthoDB" id="4225201at2759"/>
<evidence type="ECO:0000256" key="3">
    <source>
        <dbReference type="SAM" id="Phobius"/>
    </source>
</evidence>
<keyword evidence="3" id="KW-0472">Membrane</keyword>
<dbReference type="VEuPathDB" id="FungiDB:PV06_07163"/>
<keyword evidence="3" id="KW-0812">Transmembrane</keyword>
<protein>
    <recommendedName>
        <fullName evidence="7">GOLD domain-containing protein</fullName>
    </recommendedName>
</protein>
<keyword evidence="3" id="KW-1133">Transmembrane helix</keyword>
<proteinExistence type="predicted"/>
<evidence type="ECO:0000313" key="5">
    <source>
        <dbReference type="EMBL" id="KIW41624.1"/>
    </source>
</evidence>
<feature type="compositionally biased region" description="Pro residues" evidence="2">
    <location>
        <begin position="472"/>
        <end position="512"/>
    </location>
</feature>
<dbReference type="HOGENOM" id="CLU_029714_0_0_1"/>
<dbReference type="STRING" id="215243.A0A0D2E1F3"/>
<dbReference type="AlphaFoldDB" id="A0A0D2E1F3"/>
<dbReference type="RefSeq" id="XP_016261840.1">
    <property type="nucleotide sequence ID" value="XM_016408360.1"/>
</dbReference>
<evidence type="ECO:0008006" key="7">
    <source>
        <dbReference type="Google" id="ProtNLM"/>
    </source>
</evidence>
<evidence type="ECO:0000256" key="2">
    <source>
        <dbReference type="SAM" id="MobiDB-lite"/>
    </source>
</evidence>
<dbReference type="EMBL" id="KN847337">
    <property type="protein sequence ID" value="KIW41624.1"/>
    <property type="molecule type" value="Genomic_DNA"/>
</dbReference>
<evidence type="ECO:0000313" key="6">
    <source>
        <dbReference type="Proteomes" id="UP000053342"/>
    </source>
</evidence>
<organism evidence="5 6">
    <name type="scientific">Exophiala oligosperma</name>
    <dbReference type="NCBI Taxonomy" id="215243"/>
    <lineage>
        <taxon>Eukaryota</taxon>
        <taxon>Fungi</taxon>
        <taxon>Dikarya</taxon>
        <taxon>Ascomycota</taxon>
        <taxon>Pezizomycotina</taxon>
        <taxon>Eurotiomycetes</taxon>
        <taxon>Chaetothyriomycetidae</taxon>
        <taxon>Chaetothyriales</taxon>
        <taxon>Herpotrichiellaceae</taxon>
        <taxon>Exophiala</taxon>
    </lineage>
</organism>
<feature type="compositionally biased region" description="Basic and acidic residues" evidence="2">
    <location>
        <begin position="453"/>
        <end position="471"/>
    </location>
</feature>
<keyword evidence="4" id="KW-0732">Signal</keyword>
<dbReference type="GeneID" id="27359237"/>
<name>A0A0D2E1F3_9EURO</name>
<accession>A0A0D2E1F3</accession>
<feature type="compositionally biased region" description="Polar residues" evidence="2">
    <location>
        <begin position="525"/>
        <end position="535"/>
    </location>
</feature>
<feature type="chain" id="PRO_5002240891" description="GOLD domain-containing protein" evidence="4">
    <location>
        <begin position="20"/>
        <end position="754"/>
    </location>
</feature>
<keyword evidence="6" id="KW-1185">Reference proteome</keyword>